<reference evidence="2" key="1">
    <citation type="submission" date="2020-08" db="EMBL/GenBank/DDBJ databases">
        <title>Lacibacter sp. S13-6-6 genome sequencing.</title>
        <authorList>
            <person name="Jin L."/>
        </authorList>
    </citation>
    <scope>NUCLEOTIDE SEQUENCE [LARGE SCALE GENOMIC DNA]</scope>
    <source>
        <strain evidence="2">S13-6-6</strain>
    </source>
</reference>
<dbReference type="Proteomes" id="UP000515344">
    <property type="component" value="Chromosome"/>
</dbReference>
<organism evidence="1 2">
    <name type="scientific">Lacibacter sediminis</name>
    <dbReference type="NCBI Taxonomy" id="2760713"/>
    <lineage>
        <taxon>Bacteria</taxon>
        <taxon>Pseudomonadati</taxon>
        <taxon>Bacteroidota</taxon>
        <taxon>Chitinophagia</taxon>
        <taxon>Chitinophagales</taxon>
        <taxon>Chitinophagaceae</taxon>
        <taxon>Lacibacter</taxon>
    </lineage>
</organism>
<proteinExistence type="predicted"/>
<keyword evidence="2" id="KW-1185">Reference proteome</keyword>
<dbReference type="KEGG" id="lacs:H4075_16180"/>
<name>A0A7G5XDQ4_9BACT</name>
<dbReference type="AlphaFoldDB" id="A0A7G5XDQ4"/>
<dbReference type="InterPro" id="IPR058512">
    <property type="entry name" value="DUF8199"/>
</dbReference>
<dbReference type="NCBIfam" id="NF047658">
    <property type="entry name" value="HYC_CC_PP"/>
    <property type="match status" value="1"/>
</dbReference>
<dbReference type="EMBL" id="CP060007">
    <property type="protein sequence ID" value="QNA43607.1"/>
    <property type="molecule type" value="Genomic_DNA"/>
</dbReference>
<protein>
    <submittedName>
        <fullName evidence="1">Uncharacterized protein</fullName>
    </submittedName>
</protein>
<gene>
    <name evidence="1" type="ORF">H4075_16180</name>
</gene>
<dbReference type="RefSeq" id="WP_182801869.1">
    <property type="nucleotide sequence ID" value="NZ_CP060007.1"/>
</dbReference>
<evidence type="ECO:0000313" key="1">
    <source>
        <dbReference type="EMBL" id="QNA43607.1"/>
    </source>
</evidence>
<sequence length="132" mass="14487">MLKKLFISMIALFYLAATSGMVMNVHYCMGKISSISFGHEKDHNDGTCDKCGMLKTENHCCKDEVAEVKLNDAHQTSSIDFELSSISATQPVKLIVLNDPEQGVTAPPVDAYVSPPPKAFNKVYLDVSTFLI</sequence>
<evidence type="ECO:0000313" key="2">
    <source>
        <dbReference type="Proteomes" id="UP000515344"/>
    </source>
</evidence>
<dbReference type="Pfam" id="PF26622">
    <property type="entry name" value="DUF8199"/>
    <property type="match status" value="1"/>
</dbReference>
<accession>A0A7G5XDQ4</accession>
<dbReference type="InterPro" id="IPR058060">
    <property type="entry name" value="HYC_CC_PP"/>
</dbReference>